<accession>A0ABP8IV76</accession>
<evidence type="ECO:0000313" key="2">
    <source>
        <dbReference type="EMBL" id="GAA4374279.1"/>
    </source>
</evidence>
<dbReference type="PANTHER" id="PTHR38590">
    <property type="entry name" value="BLL0828 PROTEIN"/>
    <property type="match status" value="1"/>
</dbReference>
<keyword evidence="2" id="KW-0255">Endonuclease</keyword>
<name>A0ABP8IV76_9BACT</name>
<sequence length="140" mass="16045">MDMGLPNDENQRETENFAWSTADRVQYNLSKASATRMRREPTSAENMLWQHLRGGQLGVRFRRQHVIDRYIADFVALVPKLVVEVDGGYHVAAEQAAYDENRSQDLYALGYSVIRFSNEQVLHTTAEVVTSIRNHLSPLH</sequence>
<feature type="domain" description="DUF559" evidence="1">
    <location>
        <begin position="31"/>
        <end position="136"/>
    </location>
</feature>
<dbReference type="GO" id="GO:0004519">
    <property type="term" value="F:endonuclease activity"/>
    <property type="evidence" value="ECO:0007669"/>
    <property type="project" value="UniProtKB-KW"/>
</dbReference>
<gene>
    <name evidence="2" type="ORF">GCM10023186_05710</name>
</gene>
<dbReference type="CDD" id="cd01038">
    <property type="entry name" value="Endonuclease_DUF559"/>
    <property type="match status" value="1"/>
</dbReference>
<dbReference type="PANTHER" id="PTHR38590:SF1">
    <property type="entry name" value="BLL0828 PROTEIN"/>
    <property type="match status" value="1"/>
</dbReference>
<keyword evidence="2" id="KW-0540">Nuclease</keyword>
<dbReference type="Proteomes" id="UP001500454">
    <property type="component" value="Unassembled WGS sequence"/>
</dbReference>
<keyword evidence="2" id="KW-0378">Hydrolase</keyword>
<dbReference type="Gene3D" id="3.40.960.10">
    <property type="entry name" value="VSR Endonuclease"/>
    <property type="match status" value="1"/>
</dbReference>
<reference evidence="3" key="1">
    <citation type="journal article" date="2019" name="Int. J. Syst. Evol. Microbiol.">
        <title>The Global Catalogue of Microorganisms (GCM) 10K type strain sequencing project: providing services to taxonomists for standard genome sequencing and annotation.</title>
        <authorList>
            <consortium name="The Broad Institute Genomics Platform"/>
            <consortium name="The Broad Institute Genome Sequencing Center for Infectious Disease"/>
            <person name="Wu L."/>
            <person name="Ma J."/>
        </authorList>
    </citation>
    <scope>NUCLEOTIDE SEQUENCE [LARGE SCALE GENOMIC DNA]</scope>
    <source>
        <strain evidence="3">JCM 17924</strain>
    </source>
</reference>
<dbReference type="EMBL" id="BAABHA010000001">
    <property type="protein sequence ID" value="GAA4374279.1"/>
    <property type="molecule type" value="Genomic_DNA"/>
</dbReference>
<dbReference type="InterPro" id="IPR011335">
    <property type="entry name" value="Restrct_endonuc-II-like"/>
</dbReference>
<comment type="caution">
    <text evidence="2">The sequence shown here is derived from an EMBL/GenBank/DDBJ whole genome shotgun (WGS) entry which is preliminary data.</text>
</comment>
<dbReference type="Pfam" id="PF04480">
    <property type="entry name" value="DUF559"/>
    <property type="match status" value="1"/>
</dbReference>
<protein>
    <submittedName>
        <fullName evidence="2">Endonuclease domain-containing protein</fullName>
    </submittedName>
</protein>
<dbReference type="SUPFAM" id="SSF52980">
    <property type="entry name" value="Restriction endonuclease-like"/>
    <property type="match status" value="1"/>
</dbReference>
<dbReference type="InterPro" id="IPR047216">
    <property type="entry name" value="Endonuclease_DUF559_bact"/>
</dbReference>
<dbReference type="InterPro" id="IPR007569">
    <property type="entry name" value="DUF559"/>
</dbReference>
<evidence type="ECO:0000259" key="1">
    <source>
        <dbReference type="Pfam" id="PF04480"/>
    </source>
</evidence>
<keyword evidence="3" id="KW-1185">Reference proteome</keyword>
<dbReference type="RefSeq" id="WP_345221224.1">
    <property type="nucleotide sequence ID" value="NZ_BAABHA010000001.1"/>
</dbReference>
<proteinExistence type="predicted"/>
<evidence type="ECO:0000313" key="3">
    <source>
        <dbReference type="Proteomes" id="UP001500454"/>
    </source>
</evidence>
<organism evidence="2 3">
    <name type="scientific">Hymenobacter koreensis</name>
    <dbReference type="NCBI Taxonomy" id="1084523"/>
    <lineage>
        <taxon>Bacteria</taxon>
        <taxon>Pseudomonadati</taxon>
        <taxon>Bacteroidota</taxon>
        <taxon>Cytophagia</taxon>
        <taxon>Cytophagales</taxon>
        <taxon>Hymenobacteraceae</taxon>
        <taxon>Hymenobacter</taxon>
    </lineage>
</organism>